<dbReference type="Proteomes" id="UP000722125">
    <property type="component" value="Unassembled WGS sequence"/>
</dbReference>
<comment type="caution">
    <text evidence="3">The sequence shown here is derived from an EMBL/GenBank/DDBJ whole genome shotgun (WGS) entry which is preliminary data.</text>
</comment>
<keyword evidence="4" id="KW-1185">Reference proteome</keyword>
<dbReference type="Pfam" id="PF18970">
    <property type="entry name" value="DUF5709"/>
    <property type="match status" value="1"/>
</dbReference>
<feature type="region of interest" description="Disordered" evidence="1">
    <location>
        <begin position="1"/>
        <end position="113"/>
    </location>
</feature>
<dbReference type="InterPro" id="IPR043763">
    <property type="entry name" value="DUF5709"/>
</dbReference>
<feature type="domain" description="DUF5709" evidence="2">
    <location>
        <begin position="87"/>
        <end position="133"/>
    </location>
</feature>
<organism evidence="3 4">
    <name type="scientific">Cellulomonas fulva</name>
    <dbReference type="NCBI Taxonomy" id="2835530"/>
    <lineage>
        <taxon>Bacteria</taxon>
        <taxon>Bacillati</taxon>
        <taxon>Actinomycetota</taxon>
        <taxon>Actinomycetes</taxon>
        <taxon>Micrococcales</taxon>
        <taxon>Cellulomonadaceae</taxon>
        <taxon>Cellulomonas</taxon>
    </lineage>
</organism>
<feature type="compositionally biased region" description="Basic and acidic residues" evidence="1">
    <location>
        <begin position="44"/>
        <end position="97"/>
    </location>
</feature>
<accession>A0ABS5TYW6</accession>
<gene>
    <name evidence="3" type="ORF">KIN34_08645</name>
</gene>
<sequence length="146" mass="16319">MSETPASSFDPAMGSDGETDQLPREDTLIDRGVDDLLDEGYSPPERDTRTHYGETPWEEKHRETIDQRERQEEPEVWEQRPRVAGDREEDRAGRLVADDSATDSGGNDEFAVDAGVSGGAATAEEAAMHLVEEEYVDESRYRDDDA</sequence>
<protein>
    <recommendedName>
        <fullName evidence="2">DUF5709 domain-containing protein</fullName>
    </recommendedName>
</protein>
<dbReference type="RefSeq" id="WP_214349297.1">
    <property type="nucleotide sequence ID" value="NZ_JAHBOH010000001.1"/>
</dbReference>
<feature type="compositionally biased region" description="Basic and acidic residues" evidence="1">
    <location>
        <begin position="21"/>
        <end position="34"/>
    </location>
</feature>
<evidence type="ECO:0000256" key="1">
    <source>
        <dbReference type="SAM" id="MobiDB-lite"/>
    </source>
</evidence>
<dbReference type="EMBL" id="JAHBOH010000001">
    <property type="protein sequence ID" value="MBT0994352.1"/>
    <property type="molecule type" value="Genomic_DNA"/>
</dbReference>
<evidence type="ECO:0000313" key="3">
    <source>
        <dbReference type="EMBL" id="MBT0994352.1"/>
    </source>
</evidence>
<reference evidence="3 4" key="1">
    <citation type="submission" date="2021-05" db="EMBL/GenBank/DDBJ databases">
        <title>Description of Cellulomonas sp. DKR-3 sp. nov.</title>
        <authorList>
            <person name="Dahal R.H."/>
            <person name="Chaudhary D.K."/>
        </authorList>
    </citation>
    <scope>NUCLEOTIDE SEQUENCE [LARGE SCALE GENOMIC DNA]</scope>
    <source>
        <strain evidence="3 4">DKR-3</strain>
    </source>
</reference>
<evidence type="ECO:0000313" key="4">
    <source>
        <dbReference type="Proteomes" id="UP000722125"/>
    </source>
</evidence>
<name>A0ABS5TYW6_9CELL</name>
<proteinExistence type="predicted"/>
<evidence type="ECO:0000259" key="2">
    <source>
        <dbReference type="Pfam" id="PF18970"/>
    </source>
</evidence>